<dbReference type="EMBL" id="JAEPQZ010000005">
    <property type="protein sequence ID" value="KAG2180862.1"/>
    <property type="molecule type" value="Genomic_DNA"/>
</dbReference>
<dbReference type="PANTHER" id="PTHR43329">
    <property type="entry name" value="EPOXIDE HYDROLASE"/>
    <property type="match status" value="1"/>
</dbReference>
<dbReference type="OrthoDB" id="408373at2759"/>
<dbReference type="GO" id="GO:0016787">
    <property type="term" value="F:hydrolase activity"/>
    <property type="evidence" value="ECO:0007669"/>
    <property type="project" value="UniProtKB-KW"/>
</dbReference>
<accession>A0A8H7UGJ4</accession>
<reference evidence="4" key="1">
    <citation type="submission" date="2020-12" db="EMBL/GenBank/DDBJ databases">
        <title>Metabolic potential, ecology and presence of endohyphal bacteria is reflected in genomic diversity of Mucoromycotina.</title>
        <authorList>
            <person name="Muszewska A."/>
            <person name="Okrasinska A."/>
            <person name="Steczkiewicz K."/>
            <person name="Drgas O."/>
            <person name="Orlowska M."/>
            <person name="Perlinska-Lenart U."/>
            <person name="Aleksandrzak-Piekarczyk T."/>
            <person name="Szatraj K."/>
            <person name="Zielenkiewicz U."/>
            <person name="Pilsyk S."/>
            <person name="Malc E."/>
            <person name="Mieczkowski P."/>
            <person name="Kruszewska J.S."/>
            <person name="Biernat P."/>
            <person name="Pawlowska J."/>
        </authorList>
    </citation>
    <scope>NUCLEOTIDE SEQUENCE</scope>
    <source>
        <strain evidence="4">WA0000067209</strain>
    </source>
</reference>
<organism evidence="4 5">
    <name type="scientific">Mortierella isabellina</name>
    <name type="common">Filamentous fungus</name>
    <name type="synonym">Umbelopsis isabellina</name>
    <dbReference type="NCBI Taxonomy" id="91625"/>
    <lineage>
        <taxon>Eukaryota</taxon>
        <taxon>Fungi</taxon>
        <taxon>Fungi incertae sedis</taxon>
        <taxon>Mucoromycota</taxon>
        <taxon>Mucoromycotina</taxon>
        <taxon>Umbelopsidomycetes</taxon>
        <taxon>Umbelopsidales</taxon>
        <taxon>Umbelopsidaceae</taxon>
        <taxon>Umbelopsis</taxon>
    </lineage>
</organism>
<gene>
    <name evidence="4" type="ORF">INT43_008441</name>
</gene>
<dbReference type="InterPro" id="IPR000639">
    <property type="entry name" value="Epox_hydrolase-like"/>
</dbReference>
<dbReference type="PRINTS" id="PR00412">
    <property type="entry name" value="EPOXHYDRLASE"/>
</dbReference>
<keyword evidence="5" id="KW-1185">Reference proteome</keyword>
<dbReference type="Proteomes" id="UP000654370">
    <property type="component" value="Unassembled WGS sequence"/>
</dbReference>
<sequence length="371" mass="42325">MVPRYFATRKLGVGFFESKDRSHLYKKIFTEDNEYGHHRYIDVGDGKKFHVVENGNTDGPLMIFLHGFPQFWYTWRNQLIGLKDQGYHLVAMDMRGYGSSYRAKNRLDYNMKEFKSDVRAVIEALQKDKPEASRNVTLVAHDWGSIVAWHVLADSWKLEKTGQGYINKSVIVNIGHPLIVAANIAKPFKQYFNGHWALELVKKPQSTIKTLRAAFASVFAQLMKSYYVYIFQLPTPIARTLISVRDWQSIGGLVKSIKINKAEDAEIFKAAASYSPPEDPTYALDHAVEYYRHGAVSEGWKVGNSEDGYIEYPVLILWGEDDLALDMHLNLDGTEARVPNVEIKTYPNVGHFLPEEIPDTANEEILKFAAK</sequence>
<evidence type="ECO:0000256" key="2">
    <source>
        <dbReference type="ARBA" id="ARBA00038334"/>
    </source>
</evidence>
<evidence type="ECO:0000259" key="3">
    <source>
        <dbReference type="Pfam" id="PF00561"/>
    </source>
</evidence>
<evidence type="ECO:0000313" key="4">
    <source>
        <dbReference type="EMBL" id="KAG2180862.1"/>
    </source>
</evidence>
<protein>
    <recommendedName>
        <fullName evidence="3">AB hydrolase-1 domain-containing protein</fullName>
    </recommendedName>
</protein>
<feature type="domain" description="AB hydrolase-1" evidence="3">
    <location>
        <begin position="60"/>
        <end position="355"/>
    </location>
</feature>
<dbReference type="InterPro" id="IPR029058">
    <property type="entry name" value="AB_hydrolase_fold"/>
</dbReference>
<evidence type="ECO:0000313" key="5">
    <source>
        <dbReference type="Proteomes" id="UP000654370"/>
    </source>
</evidence>
<name>A0A8H7UGJ4_MORIS</name>
<dbReference type="SUPFAM" id="SSF53474">
    <property type="entry name" value="alpha/beta-Hydrolases"/>
    <property type="match status" value="1"/>
</dbReference>
<dbReference type="Pfam" id="PF00561">
    <property type="entry name" value="Abhydrolase_1"/>
    <property type="match status" value="1"/>
</dbReference>
<comment type="caution">
    <text evidence="4">The sequence shown here is derived from an EMBL/GenBank/DDBJ whole genome shotgun (WGS) entry which is preliminary data.</text>
</comment>
<comment type="similarity">
    <text evidence="2">Belongs to the AB hydrolase superfamily. Epoxide hydrolase family.</text>
</comment>
<keyword evidence="1" id="KW-0378">Hydrolase</keyword>
<evidence type="ECO:0000256" key="1">
    <source>
        <dbReference type="ARBA" id="ARBA00022801"/>
    </source>
</evidence>
<dbReference type="InterPro" id="IPR000073">
    <property type="entry name" value="AB_hydrolase_1"/>
</dbReference>
<proteinExistence type="inferred from homology"/>
<dbReference type="Gene3D" id="3.40.50.1820">
    <property type="entry name" value="alpha/beta hydrolase"/>
    <property type="match status" value="1"/>
</dbReference>
<dbReference type="AlphaFoldDB" id="A0A8H7UGJ4"/>